<evidence type="ECO:0000256" key="8">
    <source>
        <dbReference type="ARBA" id="ARBA00037387"/>
    </source>
</evidence>
<dbReference type="GO" id="GO:0016301">
    <property type="term" value="F:kinase activity"/>
    <property type="evidence" value="ECO:0007669"/>
    <property type="project" value="UniProtKB-KW"/>
</dbReference>
<dbReference type="PANTHER" id="PTHR36203:SF1">
    <property type="entry name" value="ASCORBATE-SPECIFIC PTS SYSTEM EIIA COMPONENT"/>
    <property type="match status" value="1"/>
</dbReference>
<dbReference type="PROSITE" id="PS51094">
    <property type="entry name" value="PTS_EIIA_TYPE_2"/>
    <property type="match status" value="1"/>
</dbReference>
<evidence type="ECO:0000256" key="10">
    <source>
        <dbReference type="ARBA" id="ARBA00042072"/>
    </source>
</evidence>
<name>A0A1Z2SH73_VIBGA</name>
<accession>A0A1Z2SH73</accession>
<evidence type="ECO:0000256" key="4">
    <source>
        <dbReference type="ARBA" id="ARBA00022553"/>
    </source>
</evidence>
<dbReference type="GO" id="GO:0005737">
    <property type="term" value="C:cytoplasm"/>
    <property type="evidence" value="ECO:0007669"/>
    <property type="project" value="UniProtKB-SubCell"/>
</dbReference>
<feature type="domain" description="PTS EIIA type-2" evidence="11">
    <location>
        <begin position="6"/>
        <end position="146"/>
    </location>
</feature>
<dbReference type="AlphaFoldDB" id="A0A1Z2SH73"/>
<evidence type="ECO:0000256" key="1">
    <source>
        <dbReference type="ARBA" id="ARBA00004496"/>
    </source>
</evidence>
<dbReference type="Gene3D" id="3.40.930.10">
    <property type="entry name" value="Mannitol-specific EII, Chain A"/>
    <property type="match status" value="1"/>
</dbReference>
<dbReference type="CDD" id="cd00211">
    <property type="entry name" value="PTS_IIA_fru"/>
    <property type="match status" value="1"/>
</dbReference>
<organism evidence="12 13">
    <name type="scientific">Vibrio gazogenes</name>
    <dbReference type="NCBI Taxonomy" id="687"/>
    <lineage>
        <taxon>Bacteria</taxon>
        <taxon>Pseudomonadati</taxon>
        <taxon>Pseudomonadota</taxon>
        <taxon>Gammaproteobacteria</taxon>
        <taxon>Vibrionales</taxon>
        <taxon>Vibrionaceae</taxon>
        <taxon>Vibrio</taxon>
    </lineage>
</organism>
<dbReference type="PANTHER" id="PTHR36203">
    <property type="entry name" value="ASCORBATE-SPECIFIC PTS SYSTEM EIIA COMPONENT"/>
    <property type="match status" value="1"/>
</dbReference>
<keyword evidence="2" id="KW-0813">Transport</keyword>
<gene>
    <name evidence="12" type="ORF">BSQ33_13135</name>
</gene>
<keyword evidence="3" id="KW-0963">Cytoplasm</keyword>
<evidence type="ECO:0000256" key="3">
    <source>
        <dbReference type="ARBA" id="ARBA00022490"/>
    </source>
</evidence>
<evidence type="ECO:0000256" key="7">
    <source>
        <dbReference type="ARBA" id="ARBA00022777"/>
    </source>
</evidence>
<sequence>MMLKELLVEADAIQLQVEAKDWRDALDIAARPLLEHQFIDLSYLNAIKATTEETGPYYVFEDERFALPHARPEDGVNRLGFSLVTLKHPITIQSSPEVDLIIMLCALDGHSHIEQGLRPIFERLSDEKTRAQLKHATTKEEVLNLL</sequence>
<keyword evidence="6" id="KW-0598">Phosphotransferase system</keyword>
<keyword evidence="5" id="KW-0808">Transferase</keyword>
<evidence type="ECO:0000256" key="6">
    <source>
        <dbReference type="ARBA" id="ARBA00022683"/>
    </source>
</evidence>
<evidence type="ECO:0000256" key="9">
    <source>
        <dbReference type="ARBA" id="ARBA00041175"/>
    </source>
</evidence>
<dbReference type="InterPro" id="IPR016152">
    <property type="entry name" value="PTrfase/Anion_transptr"/>
</dbReference>
<proteinExistence type="predicted"/>
<dbReference type="EMBL" id="CP018835">
    <property type="protein sequence ID" value="ASA56540.1"/>
    <property type="molecule type" value="Genomic_DNA"/>
</dbReference>
<dbReference type="KEGG" id="vga:BSQ33_13135"/>
<keyword evidence="4" id="KW-0597">Phosphoprotein</keyword>
<dbReference type="InterPro" id="IPR002178">
    <property type="entry name" value="PTS_EIIA_type-2_dom"/>
</dbReference>
<dbReference type="GO" id="GO:0009401">
    <property type="term" value="P:phosphoenolpyruvate-dependent sugar phosphotransferase system"/>
    <property type="evidence" value="ECO:0007669"/>
    <property type="project" value="UniProtKB-KW"/>
</dbReference>
<evidence type="ECO:0000256" key="2">
    <source>
        <dbReference type="ARBA" id="ARBA00022448"/>
    </source>
</evidence>
<evidence type="ECO:0000259" key="11">
    <source>
        <dbReference type="PROSITE" id="PS51094"/>
    </source>
</evidence>
<dbReference type="Pfam" id="PF00359">
    <property type="entry name" value="PTS_EIIA_2"/>
    <property type="match status" value="1"/>
</dbReference>
<comment type="function">
    <text evidence="8">The phosphoenolpyruvate-dependent sugar phosphotransferase system (sugar PTS), a major carbohydrate active transport system, catalyzes the phosphorylation of incoming sugar substrates concomitantly with their translocation across the cell membrane. The enzyme II UlaABC PTS system is involved in ascorbate transport.</text>
</comment>
<dbReference type="SUPFAM" id="SSF55804">
    <property type="entry name" value="Phoshotransferase/anion transport protein"/>
    <property type="match status" value="1"/>
</dbReference>
<protein>
    <recommendedName>
        <fullName evidence="9">Ascorbate-specific PTS system EIIA component</fullName>
    </recommendedName>
    <alternativeName>
        <fullName evidence="10">Ascorbate-specific phosphotransferase enzyme IIA component</fullName>
    </alternativeName>
</protein>
<dbReference type="InterPro" id="IPR051351">
    <property type="entry name" value="Ascorbate-PTS_EIIA_comp"/>
</dbReference>
<evidence type="ECO:0000313" key="12">
    <source>
        <dbReference type="EMBL" id="ASA56540.1"/>
    </source>
</evidence>
<reference evidence="12 13" key="1">
    <citation type="submission" date="2016-12" db="EMBL/GenBank/DDBJ databases">
        <authorList>
            <person name="Song W.-J."/>
            <person name="Kurnit D.M."/>
        </authorList>
    </citation>
    <scope>NUCLEOTIDE SEQUENCE [LARGE SCALE GENOMIC DNA]</scope>
    <source>
        <strain evidence="12 13">ATCC 43942</strain>
    </source>
</reference>
<dbReference type="Proteomes" id="UP000196708">
    <property type="component" value="Chromosome 1"/>
</dbReference>
<evidence type="ECO:0000256" key="5">
    <source>
        <dbReference type="ARBA" id="ARBA00022679"/>
    </source>
</evidence>
<keyword evidence="7" id="KW-0418">Kinase</keyword>
<evidence type="ECO:0000313" key="13">
    <source>
        <dbReference type="Proteomes" id="UP000196708"/>
    </source>
</evidence>
<comment type="subcellular location">
    <subcellularLocation>
        <location evidence="1">Cytoplasm</location>
    </subcellularLocation>
</comment>